<dbReference type="PANTHER" id="PTHR31314:SF128">
    <property type="entry name" value="OS11G0106100 PROTEIN"/>
    <property type="match status" value="1"/>
</dbReference>
<dbReference type="InterPro" id="IPR046955">
    <property type="entry name" value="PHR1-like"/>
</dbReference>
<dbReference type="RefSeq" id="XP_039129802.1">
    <property type="nucleotide sequence ID" value="XM_039273868.1"/>
</dbReference>
<name>A0AB40BQV8_DIOCR</name>
<dbReference type="SUPFAM" id="SSF46689">
    <property type="entry name" value="Homeodomain-like"/>
    <property type="match status" value="1"/>
</dbReference>
<evidence type="ECO:0000256" key="5">
    <source>
        <dbReference type="ARBA" id="ARBA00023242"/>
    </source>
</evidence>
<dbReference type="GO" id="GO:0005634">
    <property type="term" value="C:nucleus"/>
    <property type="evidence" value="ECO:0007669"/>
    <property type="project" value="UniProtKB-SubCell"/>
</dbReference>
<organism evidence="8 9">
    <name type="scientific">Dioscorea cayennensis subsp. rotundata</name>
    <name type="common">White Guinea yam</name>
    <name type="synonym">Dioscorea rotundata</name>
    <dbReference type="NCBI Taxonomy" id="55577"/>
    <lineage>
        <taxon>Eukaryota</taxon>
        <taxon>Viridiplantae</taxon>
        <taxon>Streptophyta</taxon>
        <taxon>Embryophyta</taxon>
        <taxon>Tracheophyta</taxon>
        <taxon>Spermatophyta</taxon>
        <taxon>Magnoliopsida</taxon>
        <taxon>Liliopsida</taxon>
        <taxon>Dioscoreales</taxon>
        <taxon>Dioscoreaceae</taxon>
        <taxon>Dioscorea</taxon>
    </lineage>
</organism>
<accession>A0AB40BQV8</accession>
<dbReference type="FunFam" id="1.10.10.60:FF:000007">
    <property type="entry name" value="Two-component response regulator"/>
    <property type="match status" value="1"/>
</dbReference>
<evidence type="ECO:0000256" key="3">
    <source>
        <dbReference type="ARBA" id="ARBA00023125"/>
    </source>
</evidence>
<gene>
    <name evidence="9" type="primary">LOC120265912</name>
</gene>
<evidence type="ECO:0000256" key="4">
    <source>
        <dbReference type="ARBA" id="ARBA00023163"/>
    </source>
</evidence>
<keyword evidence="3" id="KW-0238">DNA-binding</keyword>
<feature type="compositionally biased region" description="Low complexity" evidence="6">
    <location>
        <begin position="25"/>
        <end position="38"/>
    </location>
</feature>
<feature type="domain" description="Myb-like" evidence="7">
    <location>
        <begin position="54"/>
        <end position="105"/>
    </location>
</feature>
<dbReference type="Proteomes" id="UP001515500">
    <property type="component" value="Chromosome 7"/>
</dbReference>
<dbReference type="InterPro" id="IPR006447">
    <property type="entry name" value="Myb_dom_plants"/>
</dbReference>
<dbReference type="Pfam" id="PF00249">
    <property type="entry name" value="Myb_DNA-binding"/>
    <property type="match status" value="1"/>
</dbReference>
<dbReference type="AlphaFoldDB" id="A0AB40BQV8"/>
<dbReference type="GO" id="GO:0003677">
    <property type="term" value="F:DNA binding"/>
    <property type="evidence" value="ECO:0007669"/>
    <property type="project" value="UniProtKB-KW"/>
</dbReference>
<keyword evidence="4" id="KW-0804">Transcription</keyword>
<sequence length="268" mass="30584">MASNFSENSLMTLYDDDEEEEEGSIKNGGSSSNSTSENIEGRPVRAYSRSKTPRLRWTPELHLSFVRAVERLGGPERATPKTVLQAMNTKEISISHVKSHLQMYRSKKIEDKALGAIGGQEEHIQNFNQVYMPQAMNQNPITSARFGSHPWNNYGQWRMNWYFNGAMGTTMDARSMMLNQNYNMNNPIEAQHRDHRQFQLMQNECSERQEATQKDPMWKDDETEAGIDLNLSLRVAVRPEKKQRKCEAEGVNSSLSLSLFSPSKSSKA</sequence>
<dbReference type="Gene3D" id="1.10.10.60">
    <property type="entry name" value="Homeodomain-like"/>
    <property type="match status" value="1"/>
</dbReference>
<feature type="region of interest" description="Disordered" evidence="6">
    <location>
        <begin position="1"/>
        <end position="50"/>
    </location>
</feature>
<evidence type="ECO:0000259" key="7">
    <source>
        <dbReference type="Pfam" id="PF00249"/>
    </source>
</evidence>
<protein>
    <submittedName>
        <fullName evidence="9">Myb family transcription factor At1g14600</fullName>
    </submittedName>
</protein>
<evidence type="ECO:0000313" key="9">
    <source>
        <dbReference type="RefSeq" id="XP_039129802.1"/>
    </source>
</evidence>
<evidence type="ECO:0000313" key="8">
    <source>
        <dbReference type="Proteomes" id="UP001515500"/>
    </source>
</evidence>
<dbReference type="GO" id="GO:0003700">
    <property type="term" value="F:DNA-binding transcription factor activity"/>
    <property type="evidence" value="ECO:0007669"/>
    <property type="project" value="InterPro"/>
</dbReference>
<dbReference type="PANTHER" id="PTHR31314">
    <property type="entry name" value="MYB FAMILY TRANSCRIPTION FACTOR PHL7-LIKE"/>
    <property type="match status" value="1"/>
</dbReference>
<evidence type="ECO:0000256" key="6">
    <source>
        <dbReference type="SAM" id="MobiDB-lite"/>
    </source>
</evidence>
<keyword evidence="2" id="KW-0805">Transcription regulation</keyword>
<dbReference type="InterPro" id="IPR001005">
    <property type="entry name" value="SANT/Myb"/>
</dbReference>
<comment type="subcellular location">
    <subcellularLocation>
        <location evidence="1">Nucleus</location>
    </subcellularLocation>
</comment>
<dbReference type="InterPro" id="IPR009057">
    <property type="entry name" value="Homeodomain-like_sf"/>
</dbReference>
<dbReference type="NCBIfam" id="TIGR01557">
    <property type="entry name" value="myb_SHAQKYF"/>
    <property type="match status" value="1"/>
</dbReference>
<proteinExistence type="predicted"/>
<feature type="compositionally biased region" description="Polar residues" evidence="6">
    <location>
        <begin position="1"/>
        <end position="11"/>
    </location>
</feature>
<evidence type="ECO:0000256" key="2">
    <source>
        <dbReference type="ARBA" id="ARBA00023015"/>
    </source>
</evidence>
<evidence type="ECO:0000256" key="1">
    <source>
        <dbReference type="ARBA" id="ARBA00004123"/>
    </source>
</evidence>
<keyword evidence="8" id="KW-1185">Reference proteome</keyword>
<keyword evidence="5" id="KW-0539">Nucleus</keyword>
<reference evidence="9" key="1">
    <citation type="submission" date="2025-08" db="UniProtKB">
        <authorList>
            <consortium name="RefSeq"/>
        </authorList>
    </citation>
    <scope>IDENTIFICATION</scope>
</reference>
<dbReference type="GeneID" id="120265912"/>